<feature type="transmembrane region" description="Helical" evidence="5">
    <location>
        <begin position="379"/>
        <end position="399"/>
    </location>
</feature>
<keyword evidence="5" id="KW-1133">Transmembrane helix</keyword>
<keyword evidence="2" id="KW-0964">Secreted</keyword>
<dbReference type="AlphaFoldDB" id="A0A926IHD9"/>
<proteinExistence type="predicted"/>
<keyword evidence="5" id="KW-0812">Transmembrane</keyword>
<evidence type="ECO:0000259" key="7">
    <source>
        <dbReference type="PROSITE" id="PS50847"/>
    </source>
</evidence>
<dbReference type="EMBL" id="JACRTD010000002">
    <property type="protein sequence ID" value="MBC8584608.1"/>
    <property type="molecule type" value="Genomic_DNA"/>
</dbReference>
<reference evidence="8" key="1">
    <citation type="submission" date="2020-08" db="EMBL/GenBank/DDBJ databases">
        <title>Genome public.</title>
        <authorList>
            <person name="Liu C."/>
            <person name="Sun Q."/>
        </authorList>
    </citation>
    <scope>NUCLEOTIDE SEQUENCE</scope>
    <source>
        <strain evidence="8">NSJ-64</strain>
    </source>
</reference>
<evidence type="ECO:0000313" key="8">
    <source>
        <dbReference type="EMBL" id="MBC8584608.1"/>
    </source>
</evidence>
<evidence type="ECO:0000256" key="5">
    <source>
        <dbReference type="SAM" id="Phobius"/>
    </source>
</evidence>
<keyword evidence="4" id="KW-0572">Peptidoglycan-anchor</keyword>
<evidence type="ECO:0000256" key="4">
    <source>
        <dbReference type="ARBA" id="ARBA00023088"/>
    </source>
</evidence>
<sequence length="404" mass="43303">MKKVLSLVLVAAMVLSMGVVSFAASADIDVTTTTPIDTMDDDGNTSIQLAAGKTLVADAQFGETYYIDVDDLVAAVKTAIDAYAGGGTSTIAADDLMDGDLFTFSTSKSTNGAIVKSVSREERIKLGTTRYNAIEIVLNDSTTTDEKKVEFTFSFKAKKDSADDNGSGDPQFLKNDKINFDVKLYVTNHEEVGTDTTMEAGDKFIFTPESNDKNEVIWTNASGDDIAKLAFEANDDADSFYAKLSTKYNTAIATKYGDPVGAEMYFWTFTGASTIDSTARATLTLYNPFDEEDDVDFANGFWYTVDADGVVSEVKNLTYVDTDEDGNDVDGFRVKTRTLGNYIFSDVELDLEEVNADAKDDGTTDADGKPIPNTGSSDMVNVAVVAAVVSLAAAGAVAFKKASK</sequence>
<feature type="chain" id="PRO_5038458975" description="Gram-positive cocci surface proteins LPxTG domain-containing protein" evidence="6">
    <location>
        <begin position="27"/>
        <end position="404"/>
    </location>
</feature>
<comment type="caution">
    <text evidence="8">The sequence shown here is derived from an EMBL/GenBank/DDBJ whole genome shotgun (WGS) entry which is preliminary data.</text>
</comment>
<dbReference type="Proteomes" id="UP000623678">
    <property type="component" value="Unassembled WGS sequence"/>
</dbReference>
<accession>A0A926IHD9</accession>
<keyword evidence="1" id="KW-0134">Cell wall</keyword>
<gene>
    <name evidence="8" type="ORF">H8705_03330</name>
</gene>
<evidence type="ECO:0000256" key="6">
    <source>
        <dbReference type="SAM" id="SignalP"/>
    </source>
</evidence>
<evidence type="ECO:0000256" key="1">
    <source>
        <dbReference type="ARBA" id="ARBA00022512"/>
    </source>
</evidence>
<dbReference type="RefSeq" id="WP_262394434.1">
    <property type="nucleotide sequence ID" value="NZ_JACRTD010000002.1"/>
</dbReference>
<keyword evidence="9" id="KW-1185">Reference proteome</keyword>
<dbReference type="InterPro" id="IPR019931">
    <property type="entry name" value="LPXTG_anchor"/>
</dbReference>
<evidence type="ECO:0000313" key="9">
    <source>
        <dbReference type="Proteomes" id="UP000623678"/>
    </source>
</evidence>
<feature type="signal peptide" evidence="6">
    <location>
        <begin position="1"/>
        <end position="26"/>
    </location>
</feature>
<keyword evidence="3 6" id="KW-0732">Signal</keyword>
<protein>
    <recommendedName>
        <fullName evidence="7">Gram-positive cocci surface proteins LPxTG domain-containing protein</fullName>
    </recommendedName>
</protein>
<evidence type="ECO:0000256" key="2">
    <source>
        <dbReference type="ARBA" id="ARBA00022525"/>
    </source>
</evidence>
<name>A0A926IHD9_9FIRM</name>
<evidence type="ECO:0000256" key="3">
    <source>
        <dbReference type="ARBA" id="ARBA00022729"/>
    </source>
</evidence>
<organism evidence="8 9">
    <name type="scientific">Youxingia wuxianensis</name>
    <dbReference type="NCBI Taxonomy" id="2763678"/>
    <lineage>
        <taxon>Bacteria</taxon>
        <taxon>Bacillati</taxon>
        <taxon>Bacillota</taxon>
        <taxon>Clostridia</taxon>
        <taxon>Eubacteriales</taxon>
        <taxon>Oscillospiraceae</taxon>
        <taxon>Youxingia</taxon>
    </lineage>
</organism>
<feature type="domain" description="Gram-positive cocci surface proteins LPxTG" evidence="7">
    <location>
        <begin position="371"/>
        <end position="404"/>
    </location>
</feature>
<keyword evidence="5" id="KW-0472">Membrane</keyword>
<dbReference type="PROSITE" id="PS50847">
    <property type="entry name" value="GRAM_POS_ANCHORING"/>
    <property type="match status" value="1"/>
</dbReference>